<name>A0AC34PVZ9_9BILA</name>
<protein>
    <submittedName>
        <fullName evidence="2">BED-type domain-containing protein</fullName>
    </submittedName>
</protein>
<sequence>MRMRGRRKAHPIWKYFSDSKESGRVVTKCLNCEFTTPARTQPVMKAHYRANHNRGNPSLYAQLLQESALYKQKNKDNHPESAMKTSSEDVAPTAAGKSKKTEVKVEPEASTSKGSSPCTITKCLNCEFTTPARTQPVMKAHYRANHNRGNPSLYAQLLQESALYKQKNKDSHPESAMETSSEDVAPTAAGKSKKTEVKVEPEASTSKGSSLCTKSLKPEMLRNSSTPEPNMPETPVQLAVPIKSESIAEPSSSPCLSLPENLLNMFQEAAAGRKNTNFSLSSGIADLLEVTQEYKLKFIFDTRGGSEYCLSKEESSVMLAIVDCGNEIAVKVKRGNSVIEEVRWMKADWDQFLWAIRGKCSKIFDVVVID</sequence>
<evidence type="ECO:0000313" key="2">
    <source>
        <dbReference type="WBParaSite" id="JU765_v2.g1049.t3"/>
    </source>
</evidence>
<proteinExistence type="predicted"/>
<accession>A0AC34PVZ9</accession>
<evidence type="ECO:0000313" key="1">
    <source>
        <dbReference type="Proteomes" id="UP000887576"/>
    </source>
</evidence>
<organism evidence="1 2">
    <name type="scientific">Panagrolaimus sp. JU765</name>
    <dbReference type="NCBI Taxonomy" id="591449"/>
    <lineage>
        <taxon>Eukaryota</taxon>
        <taxon>Metazoa</taxon>
        <taxon>Ecdysozoa</taxon>
        <taxon>Nematoda</taxon>
        <taxon>Chromadorea</taxon>
        <taxon>Rhabditida</taxon>
        <taxon>Tylenchina</taxon>
        <taxon>Panagrolaimomorpha</taxon>
        <taxon>Panagrolaimoidea</taxon>
        <taxon>Panagrolaimidae</taxon>
        <taxon>Panagrolaimus</taxon>
    </lineage>
</organism>
<dbReference type="Proteomes" id="UP000887576">
    <property type="component" value="Unplaced"/>
</dbReference>
<dbReference type="WBParaSite" id="JU765_v2.g1049.t3">
    <property type="protein sequence ID" value="JU765_v2.g1049.t3"/>
    <property type="gene ID" value="JU765_v2.g1049"/>
</dbReference>
<reference evidence="2" key="1">
    <citation type="submission" date="2022-11" db="UniProtKB">
        <authorList>
            <consortium name="WormBaseParasite"/>
        </authorList>
    </citation>
    <scope>IDENTIFICATION</scope>
</reference>